<keyword evidence="10" id="KW-1185">Reference proteome</keyword>
<dbReference type="InterPro" id="IPR036097">
    <property type="entry name" value="HisK_dim/P_sf"/>
</dbReference>
<dbReference type="Gene3D" id="3.30.450.20">
    <property type="entry name" value="PAS domain"/>
    <property type="match status" value="3"/>
</dbReference>
<evidence type="ECO:0000259" key="7">
    <source>
        <dbReference type="PROSITE" id="PS50112"/>
    </source>
</evidence>
<gene>
    <name evidence="9" type="ORF">CRP01_39290</name>
</gene>
<dbReference type="InterPro" id="IPR001610">
    <property type="entry name" value="PAC"/>
</dbReference>
<evidence type="ECO:0000256" key="1">
    <source>
        <dbReference type="ARBA" id="ARBA00000085"/>
    </source>
</evidence>
<dbReference type="CDD" id="cd00075">
    <property type="entry name" value="HATPase"/>
    <property type="match status" value="1"/>
</dbReference>
<dbReference type="EC" id="2.7.13.3" evidence="2"/>
<dbReference type="Pfam" id="PF00512">
    <property type="entry name" value="HisKA"/>
    <property type="match status" value="1"/>
</dbReference>
<dbReference type="PROSITE" id="PS50112">
    <property type="entry name" value="PAS"/>
    <property type="match status" value="1"/>
</dbReference>
<dbReference type="SMART" id="SM00387">
    <property type="entry name" value="HATPase_c"/>
    <property type="match status" value="1"/>
</dbReference>
<keyword evidence="4" id="KW-0808">Transferase</keyword>
<feature type="domain" description="PAC" evidence="8">
    <location>
        <begin position="547"/>
        <end position="600"/>
    </location>
</feature>
<keyword evidence="5" id="KW-0418">Kinase</keyword>
<dbReference type="SUPFAM" id="SSF55781">
    <property type="entry name" value="GAF domain-like"/>
    <property type="match status" value="1"/>
</dbReference>
<protein>
    <recommendedName>
        <fullName evidence="2">histidine kinase</fullName>
        <ecNumber evidence="2">2.7.13.3</ecNumber>
    </recommendedName>
</protein>
<evidence type="ECO:0000256" key="3">
    <source>
        <dbReference type="ARBA" id="ARBA00022553"/>
    </source>
</evidence>
<dbReference type="InterPro" id="IPR003594">
    <property type="entry name" value="HATPase_dom"/>
</dbReference>
<evidence type="ECO:0000256" key="2">
    <source>
        <dbReference type="ARBA" id="ARBA00012438"/>
    </source>
</evidence>
<comment type="caution">
    <text evidence="9">The sequence shown here is derived from an EMBL/GenBank/DDBJ whole genome shotgun (WGS) entry which is preliminary data.</text>
</comment>
<dbReference type="InterPro" id="IPR003661">
    <property type="entry name" value="HisK_dim/P_dom"/>
</dbReference>
<evidence type="ECO:0000256" key="4">
    <source>
        <dbReference type="ARBA" id="ARBA00022679"/>
    </source>
</evidence>
<dbReference type="Gene3D" id="1.10.287.130">
    <property type="match status" value="1"/>
</dbReference>
<dbReference type="PRINTS" id="PR00344">
    <property type="entry name" value="BCTRLSENSOR"/>
</dbReference>
<dbReference type="FunFam" id="3.30.565.10:FF:000006">
    <property type="entry name" value="Sensor histidine kinase WalK"/>
    <property type="match status" value="1"/>
</dbReference>
<dbReference type="InterPro" id="IPR000014">
    <property type="entry name" value="PAS"/>
</dbReference>
<dbReference type="SMART" id="SM00388">
    <property type="entry name" value="HisKA"/>
    <property type="match status" value="1"/>
</dbReference>
<accession>A0A2D0MXL8</accession>
<evidence type="ECO:0000259" key="8">
    <source>
        <dbReference type="PROSITE" id="PS50113"/>
    </source>
</evidence>
<dbReference type="InterPro" id="IPR035965">
    <property type="entry name" value="PAS-like_dom_sf"/>
</dbReference>
<dbReference type="InterPro" id="IPR013655">
    <property type="entry name" value="PAS_fold_3"/>
</dbReference>
<dbReference type="PROSITE" id="PS50109">
    <property type="entry name" value="HIS_KIN"/>
    <property type="match status" value="1"/>
</dbReference>
<dbReference type="SUPFAM" id="SSF55785">
    <property type="entry name" value="PYP-like sensor domain (PAS domain)"/>
    <property type="match status" value="3"/>
</dbReference>
<dbReference type="SUPFAM" id="SSF47384">
    <property type="entry name" value="Homodimeric domain of signal transducing histidine kinase"/>
    <property type="match status" value="1"/>
</dbReference>
<keyword evidence="3" id="KW-0597">Phosphoprotein</keyword>
<reference evidence="9 10" key="1">
    <citation type="submission" date="2017-10" db="EMBL/GenBank/DDBJ databases">
        <title>The draft genome sequence of Lewinella nigricans NBRC 102662.</title>
        <authorList>
            <person name="Wang K."/>
        </authorList>
    </citation>
    <scope>NUCLEOTIDE SEQUENCE [LARGE SCALE GENOMIC DNA]</scope>
    <source>
        <strain evidence="9 10">NBRC 102662</strain>
    </source>
</reference>
<dbReference type="InterPro" id="IPR000700">
    <property type="entry name" value="PAS-assoc_C"/>
</dbReference>
<dbReference type="EMBL" id="PDUD01000066">
    <property type="protein sequence ID" value="PHN00985.1"/>
    <property type="molecule type" value="Genomic_DNA"/>
</dbReference>
<dbReference type="Proteomes" id="UP000223913">
    <property type="component" value="Unassembled WGS sequence"/>
</dbReference>
<dbReference type="Pfam" id="PF08447">
    <property type="entry name" value="PAS_3"/>
    <property type="match status" value="2"/>
</dbReference>
<dbReference type="Gene3D" id="3.30.450.40">
    <property type="match status" value="1"/>
</dbReference>
<dbReference type="InterPro" id="IPR029016">
    <property type="entry name" value="GAF-like_dom_sf"/>
</dbReference>
<organism evidence="9 10">
    <name type="scientific">Flavilitoribacter nigricans (strain ATCC 23147 / DSM 23189 / NBRC 102662 / NCIMB 1420 / SS-2)</name>
    <name type="common">Lewinella nigricans</name>
    <dbReference type="NCBI Taxonomy" id="1122177"/>
    <lineage>
        <taxon>Bacteria</taxon>
        <taxon>Pseudomonadati</taxon>
        <taxon>Bacteroidota</taxon>
        <taxon>Saprospiria</taxon>
        <taxon>Saprospirales</taxon>
        <taxon>Lewinellaceae</taxon>
        <taxon>Flavilitoribacter</taxon>
    </lineage>
</organism>
<dbReference type="InterPro" id="IPR004358">
    <property type="entry name" value="Sig_transdc_His_kin-like_C"/>
</dbReference>
<dbReference type="NCBIfam" id="TIGR00229">
    <property type="entry name" value="sensory_box"/>
    <property type="match status" value="2"/>
</dbReference>
<feature type="domain" description="PAS" evidence="7">
    <location>
        <begin position="347"/>
        <end position="417"/>
    </location>
</feature>
<feature type="domain" description="Histidine kinase" evidence="6">
    <location>
        <begin position="604"/>
        <end position="816"/>
    </location>
</feature>
<evidence type="ECO:0000259" key="6">
    <source>
        <dbReference type="PROSITE" id="PS50109"/>
    </source>
</evidence>
<dbReference type="Gene3D" id="2.10.70.100">
    <property type="match status" value="1"/>
</dbReference>
<dbReference type="Gene3D" id="3.30.565.10">
    <property type="entry name" value="Histidine kinase-like ATPase, C-terminal domain"/>
    <property type="match status" value="1"/>
</dbReference>
<dbReference type="SUPFAM" id="SSF55874">
    <property type="entry name" value="ATPase domain of HSP90 chaperone/DNA topoisomerase II/histidine kinase"/>
    <property type="match status" value="1"/>
</dbReference>
<dbReference type="InterPro" id="IPR036890">
    <property type="entry name" value="HATPase_C_sf"/>
</dbReference>
<dbReference type="PANTHER" id="PTHR43304:SF1">
    <property type="entry name" value="PAC DOMAIN-CONTAINING PROTEIN"/>
    <property type="match status" value="1"/>
</dbReference>
<dbReference type="CDD" id="cd00130">
    <property type="entry name" value="PAS"/>
    <property type="match status" value="2"/>
</dbReference>
<evidence type="ECO:0000313" key="10">
    <source>
        <dbReference type="Proteomes" id="UP000223913"/>
    </source>
</evidence>
<dbReference type="GO" id="GO:0000155">
    <property type="term" value="F:phosphorelay sensor kinase activity"/>
    <property type="evidence" value="ECO:0007669"/>
    <property type="project" value="InterPro"/>
</dbReference>
<dbReference type="SMART" id="SM00086">
    <property type="entry name" value="PAC"/>
    <property type="match status" value="2"/>
</dbReference>
<dbReference type="InterPro" id="IPR005467">
    <property type="entry name" value="His_kinase_dom"/>
</dbReference>
<comment type="catalytic activity">
    <reaction evidence="1">
        <text>ATP + protein L-histidine = ADP + protein N-phospho-L-histidine.</text>
        <dbReference type="EC" id="2.7.13.3"/>
    </reaction>
</comment>
<name>A0A2D0MXL8_FLAN2</name>
<dbReference type="AlphaFoldDB" id="A0A2D0MXL8"/>
<dbReference type="OrthoDB" id="607558at2"/>
<sequence length="818" mass="93839">MSELNANSSWMESPEDGNIMLELIRNKDWSQTSLGEPEHWPRSLKVGLDIILHSGYPMFIWWGPDLIMFHNDAYLPVLGQKHPDALGQSAREVWAEVWGQIGGVVENVFRGEEFHARDLLMYLGRKGFMEETYWTFSYSPFRDDNGAIGGLFCACNEESAKIQQQRRLSCIKDISSLSARYRELPALGEATIKVLEKNARDIQFSALYLRRDDGLKFDLVAGSKIMGSAETFPAELQPLVGEGDEDCMIDHLQKSRQIVIADDLEQVLEEVRHEDGKPINSVAMVPLLKPGQQEVTGLLLCGLSPYLEMDDEYKNYLTLTAAQISTAIADVRSFEKERKKEIALARSEKRFREMADNVPLIIWVTDKTGRCTYINKQWGIYSGQSESMWKDFGWLEAVHPEDLEEVKTNFQYATETRTPYTQNYRLKDRAGNFYWHVDSGLPNFDENYQFVGFIGAVFNIHEQKVAEEQLKEKEEKLRLAAAATNLGTWDYYPLDGILQWSDICKEIFGIPVREDMTYEKFLDALHEEDRERTDLKVRAALQGTEHYDIEYRVVRRTDGKERWIRATGQSYLNDKNEAYRFIGTAQDITDRKLAEEQKDDFLRIAGHELRTPLTSIAGYLGLLQRMIGEQEKTRPFLDKCLQSTLKMRSLITDFLDISKVERGELSFKMETANFSAIVKDTIDNMDLAATRHVLDLHLEPDLYIYGDEERLEQVVVNLLSNAQKYSPKGQTIKVQLSGSKGRIFFRIQDQGIGMQQKEVEKIFNKFYRAASGSKVKGMGLGLYIVKKIIDYHNGEIRVQTVPGKGTQFTVEFPEIEPS</sequence>
<dbReference type="InterPro" id="IPR052162">
    <property type="entry name" value="Sensor_kinase/Photoreceptor"/>
</dbReference>
<dbReference type="PROSITE" id="PS50113">
    <property type="entry name" value="PAC"/>
    <property type="match status" value="2"/>
</dbReference>
<dbReference type="SMART" id="SM00091">
    <property type="entry name" value="PAS"/>
    <property type="match status" value="3"/>
</dbReference>
<feature type="domain" description="PAC" evidence="8">
    <location>
        <begin position="420"/>
        <end position="472"/>
    </location>
</feature>
<evidence type="ECO:0000313" key="9">
    <source>
        <dbReference type="EMBL" id="PHN00985.1"/>
    </source>
</evidence>
<dbReference type="CDD" id="cd00082">
    <property type="entry name" value="HisKA"/>
    <property type="match status" value="1"/>
</dbReference>
<evidence type="ECO:0000256" key="5">
    <source>
        <dbReference type="ARBA" id="ARBA00022777"/>
    </source>
</evidence>
<dbReference type="Pfam" id="PF02518">
    <property type="entry name" value="HATPase_c"/>
    <property type="match status" value="1"/>
</dbReference>
<proteinExistence type="predicted"/>
<dbReference type="PANTHER" id="PTHR43304">
    <property type="entry name" value="PHYTOCHROME-LIKE PROTEIN CPH1"/>
    <property type="match status" value="1"/>
</dbReference>